<dbReference type="PROSITE" id="PS50011">
    <property type="entry name" value="PROTEIN_KINASE_DOM"/>
    <property type="match status" value="1"/>
</dbReference>
<keyword evidence="8" id="KW-0430">Lectin</keyword>
<keyword evidence="11 19" id="KW-0067">ATP-binding</keyword>
<feature type="domain" description="Protein kinase" evidence="22">
    <location>
        <begin position="428"/>
        <end position="701"/>
    </location>
</feature>
<sequence>MAVVAVVLATAAPSVSGQLLDYPTANLSTRITYTDGSAVRAIILRSTQTLYGPSFAAGFFCAPPCQAFLFAVFIANFNSSYGLPLEENNMARVIWSANRASPLGENATLELTGDGDLVLREIDGRLVWSSNTSGQSVAGMQITEHGNLVLFDQRNATVWQSFDHPTDVLVPGQSLLQGMKLRANTSTTNWTESKLYMTVLSNGLYGYVGSKPPQLYYKYEVGTGQKGKDPTRVTFTNGSLSIFLQSTQAGKPDKRIALPEDKSTQYIRLEYDGHLRLYEWSGFEWTMVSVVIDMDNCDFPTVCGEYAICTGGQCICPLQTNSSSSYFQPVDERKANLGCAPVTPISCQEMKNHQFLTLTDVYYFDGSIITNAKRATLAAISSFVLVIIVGIYVRRRRKYQELDEELDFDILPGMPMRFSFEKLRECTEDFSKKLGEGGFGSVFEGKIGEKRVEVKRLEGARQGKKEFLAEVETIGSIEHINLVKVIGFCAEKSNRLLVYEYMPRGSLDRWIYYRHNNAPLDWCTRCRIILDIAKGLCYLHEECRLKIAHLDIKPQNILLDEKFNAKLADFGLSKLIDRDQSTVVTVMRGTPGYLAPEWLTSQITEKVDMYSFGVVLLEIISGRKNIDISEPEESVQLVNLFREKAQNNQLRDIIDKHSDDMISHHQEEVIEMMKLAMWCLQNDSSRRPSMSMVVKVLEGAMSVEDCLDYSFTNAKSVISAQDNPSTCLDPPSASILSGPR</sequence>
<dbReference type="OMA" id="FEYHENS"/>
<dbReference type="SUPFAM" id="SSF56112">
    <property type="entry name" value="Protein kinase-like (PK-like)"/>
    <property type="match status" value="1"/>
</dbReference>
<dbReference type="FunFam" id="2.90.10.10:FF:000039">
    <property type="entry name" value="G-type lectin S-receptor-like serine/threonine-protein kinase SD2-5"/>
    <property type="match status" value="1"/>
</dbReference>
<keyword evidence="9 19" id="KW-0547">Nucleotide-binding</keyword>
<dbReference type="InterPro" id="IPR024171">
    <property type="entry name" value="SRK-like_kinase"/>
</dbReference>
<evidence type="ECO:0000256" key="4">
    <source>
        <dbReference type="ARBA" id="ARBA00022553"/>
    </source>
</evidence>
<evidence type="ECO:0000256" key="19">
    <source>
        <dbReference type="PIRNR" id="PIRNR000641"/>
    </source>
</evidence>
<dbReference type="FunFam" id="3.30.200.20:FF:000178">
    <property type="entry name" value="serine/threonine-protein kinase PBS1-like"/>
    <property type="match status" value="1"/>
</dbReference>
<keyword evidence="3" id="KW-0245">EGF-like domain</keyword>
<dbReference type="GO" id="GO:0005524">
    <property type="term" value="F:ATP binding"/>
    <property type="evidence" value="ECO:0007669"/>
    <property type="project" value="UniProtKB-KW"/>
</dbReference>
<evidence type="ECO:0000256" key="15">
    <source>
        <dbReference type="ARBA" id="ARBA00023170"/>
    </source>
</evidence>
<dbReference type="STRING" id="4536.A0A0E0HY23"/>
<evidence type="ECO:0000313" key="25">
    <source>
        <dbReference type="Proteomes" id="UP000006591"/>
    </source>
</evidence>
<feature type="domain" description="Bulb-type lectin" evidence="23">
    <location>
        <begin position="35"/>
        <end position="163"/>
    </location>
</feature>
<dbReference type="Gramene" id="ONIVA07G05690.1">
    <property type="protein sequence ID" value="ONIVA07G05690.1"/>
    <property type="gene ID" value="ONIVA07G05690"/>
</dbReference>
<dbReference type="Proteomes" id="UP000006591">
    <property type="component" value="Chromosome 7"/>
</dbReference>
<dbReference type="GO" id="GO:0030246">
    <property type="term" value="F:carbohydrate binding"/>
    <property type="evidence" value="ECO:0007669"/>
    <property type="project" value="UniProtKB-KW"/>
</dbReference>
<dbReference type="Gene3D" id="2.90.10.30">
    <property type="match status" value="1"/>
</dbReference>
<keyword evidence="7 21" id="KW-0732">Signal</keyword>
<dbReference type="AlphaFoldDB" id="A0A0E0HY23"/>
<dbReference type="GO" id="GO:0051707">
    <property type="term" value="P:response to other organism"/>
    <property type="evidence" value="ECO:0007669"/>
    <property type="project" value="UniProtKB-ARBA"/>
</dbReference>
<comment type="subcellular location">
    <subcellularLocation>
        <location evidence="1">Membrane</location>
        <topology evidence="1">Single-pass type I membrane protein</topology>
    </subcellularLocation>
</comment>
<dbReference type="InterPro" id="IPR008271">
    <property type="entry name" value="Ser/Thr_kinase_AS"/>
</dbReference>
<evidence type="ECO:0000256" key="13">
    <source>
        <dbReference type="ARBA" id="ARBA00023136"/>
    </source>
</evidence>
<evidence type="ECO:0000256" key="21">
    <source>
        <dbReference type="SAM" id="SignalP"/>
    </source>
</evidence>
<dbReference type="InterPro" id="IPR000719">
    <property type="entry name" value="Prot_kinase_dom"/>
</dbReference>
<dbReference type="InterPro" id="IPR036426">
    <property type="entry name" value="Bulb-type_lectin_dom_sf"/>
</dbReference>
<proteinExistence type="inferred from homology"/>
<dbReference type="FunFam" id="1.10.510.10:FF:000248">
    <property type="entry name" value="S-receptor-like kinase 5"/>
    <property type="match status" value="1"/>
</dbReference>
<keyword evidence="14" id="KW-1015">Disulfide bond</keyword>
<evidence type="ECO:0000259" key="23">
    <source>
        <dbReference type="PROSITE" id="PS50927"/>
    </source>
</evidence>
<dbReference type="PROSITE" id="PS00108">
    <property type="entry name" value="PROTEIN_KINASE_ST"/>
    <property type="match status" value="1"/>
</dbReference>
<evidence type="ECO:0000313" key="24">
    <source>
        <dbReference type="EnsemblPlants" id="ONIVA07G05690.1"/>
    </source>
</evidence>
<comment type="similarity">
    <text evidence="19">Belongs to the protein kinase superfamily. Ser/Thr protein kinase family.</text>
</comment>
<dbReference type="FunFam" id="2.90.10.30:FF:000003">
    <property type="entry name" value="Os04g0303100 protein"/>
    <property type="match status" value="1"/>
</dbReference>
<dbReference type="PANTHER" id="PTHR47976">
    <property type="entry name" value="G-TYPE LECTIN S-RECEPTOR-LIKE SERINE/THREONINE-PROTEIN KINASE SD2-5"/>
    <property type="match status" value="1"/>
</dbReference>
<evidence type="ECO:0000256" key="11">
    <source>
        <dbReference type="ARBA" id="ARBA00022840"/>
    </source>
</evidence>
<dbReference type="GO" id="GO:0016020">
    <property type="term" value="C:membrane"/>
    <property type="evidence" value="ECO:0007669"/>
    <property type="project" value="UniProtKB-SubCell"/>
</dbReference>
<keyword evidence="10 19" id="KW-0418">Kinase</keyword>
<evidence type="ECO:0000256" key="17">
    <source>
        <dbReference type="ARBA" id="ARBA00047899"/>
    </source>
</evidence>
<evidence type="ECO:0000256" key="8">
    <source>
        <dbReference type="ARBA" id="ARBA00022734"/>
    </source>
</evidence>
<dbReference type="Pfam" id="PF01453">
    <property type="entry name" value="B_lectin"/>
    <property type="match status" value="1"/>
</dbReference>
<dbReference type="PROSITE" id="PS50927">
    <property type="entry name" value="BULB_LECTIN"/>
    <property type="match status" value="1"/>
</dbReference>
<dbReference type="GO" id="GO:0106310">
    <property type="term" value="F:protein serine kinase activity"/>
    <property type="evidence" value="ECO:0007669"/>
    <property type="project" value="RHEA"/>
</dbReference>
<dbReference type="PIRSF" id="PIRSF000641">
    <property type="entry name" value="SRK"/>
    <property type="match status" value="1"/>
</dbReference>
<evidence type="ECO:0000256" key="3">
    <source>
        <dbReference type="ARBA" id="ARBA00022536"/>
    </source>
</evidence>
<dbReference type="InterPro" id="IPR011009">
    <property type="entry name" value="Kinase-like_dom_sf"/>
</dbReference>
<keyword evidence="25" id="KW-1185">Reference proteome</keyword>
<evidence type="ECO:0000256" key="2">
    <source>
        <dbReference type="ARBA" id="ARBA00022527"/>
    </source>
</evidence>
<comment type="catalytic activity">
    <reaction evidence="17 19">
        <text>L-threonyl-[protein] + ATP = O-phospho-L-threonyl-[protein] + ADP + H(+)</text>
        <dbReference type="Rhea" id="RHEA:46608"/>
        <dbReference type="Rhea" id="RHEA-COMP:11060"/>
        <dbReference type="Rhea" id="RHEA-COMP:11605"/>
        <dbReference type="ChEBI" id="CHEBI:15378"/>
        <dbReference type="ChEBI" id="CHEBI:30013"/>
        <dbReference type="ChEBI" id="CHEBI:30616"/>
        <dbReference type="ChEBI" id="CHEBI:61977"/>
        <dbReference type="ChEBI" id="CHEBI:456216"/>
        <dbReference type="EC" id="2.7.11.1"/>
    </reaction>
</comment>
<dbReference type="CDD" id="cd00028">
    <property type="entry name" value="B_lectin"/>
    <property type="match status" value="1"/>
</dbReference>
<keyword evidence="6" id="KW-0812">Transmembrane</keyword>
<evidence type="ECO:0000256" key="6">
    <source>
        <dbReference type="ARBA" id="ARBA00022692"/>
    </source>
</evidence>
<dbReference type="Pfam" id="PF00069">
    <property type="entry name" value="Pkinase"/>
    <property type="match status" value="1"/>
</dbReference>
<keyword evidence="15" id="KW-0675">Receptor</keyword>
<reference evidence="24" key="2">
    <citation type="submission" date="2018-04" db="EMBL/GenBank/DDBJ databases">
        <title>OnivRS2 (Oryza nivara Reference Sequence Version 2).</title>
        <authorList>
            <person name="Zhang J."/>
            <person name="Kudrna D."/>
            <person name="Lee S."/>
            <person name="Talag J."/>
            <person name="Rajasekar S."/>
            <person name="Welchert J."/>
            <person name="Hsing Y.-I."/>
            <person name="Wing R.A."/>
        </authorList>
    </citation>
    <scope>NUCLEOTIDE SEQUENCE [LARGE SCALE GENOMIC DNA]</scope>
    <source>
        <strain evidence="24">SL10</strain>
    </source>
</reference>
<dbReference type="SMART" id="SM00220">
    <property type="entry name" value="S_TKc"/>
    <property type="match status" value="1"/>
</dbReference>
<dbReference type="HOGENOM" id="CLU_000288_116_2_1"/>
<evidence type="ECO:0000256" key="7">
    <source>
        <dbReference type="ARBA" id="ARBA00022729"/>
    </source>
</evidence>
<keyword evidence="5 19" id="KW-0808">Transferase</keyword>
<dbReference type="EnsemblPlants" id="ONIVA07G05690.1">
    <property type="protein sequence ID" value="ONIVA07G05690.1"/>
    <property type="gene ID" value="ONIVA07G05690"/>
</dbReference>
<reference evidence="24" key="1">
    <citation type="submission" date="2015-04" db="UniProtKB">
        <authorList>
            <consortium name="EnsemblPlants"/>
        </authorList>
    </citation>
    <scope>IDENTIFICATION</scope>
    <source>
        <strain evidence="24">SL10</strain>
    </source>
</reference>
<evidence type="ECO:0000256" key="18">
    <source>
        <dbReference type="ARBA" id="ARBA00048679"/>
    </source>
</evidence>
<evidence type="ECO:0000256" key="12">
    <source>
        <dbReference type="ARBA" id="ARBA00022989"/>
    </source>
</evidence>
<comment type="catalytic activity">
    <reaction evidence="18 19">
        <text>L-seryl-[protein] + ATP = O-phospho-L-seryl-[protein] + ADP + H(+)</text>
        <dbReference type="Rhea" id="RHEA:17989"/>
        <dbReference type="Rhea" id="RHEA-COMP:9863"/>
        <dbReference type="Rhea" id="RHEA-COMP:11604"/>
        <dbReference type="ChEBI" id="CHEBI:15378"/>
        <dbReference type="ChEBI" id="CHEBI:29999"/>
        <dbReference type="ChEBI" id="CHEBI:30616"/>
        <dbReference type="ChEBI" id="CHEBI:83421"/>
        <dbReference type="ChEBI" id="CHEBI:456216"/>
        <dbReference type="EC" id="2.7.11.1"/>
    </reaction>
</comment>
<evidence type="ECO:0000259" key="22">
    <source>
        <dbReference type="PROSITE" id="PS50011"/>
    </source>
</evidence>
<evidence type="ECO:0000256" key="14">
    <source>
        <dbReference type="ARBA" id="ARBA00023157"/>
    </source>
</evidence>
<evidence type="ECO:0000256" key="20">
    <source>
        <dbReference type="SAM" id="MobiDB-lite"/>
    </source>
</evidence>
<dbReference type="Gene3D" id="1.10.510.10">
    <property type="entry name" value="Transferase(Phosphotransferase) domain 1"/>
    <property type="match status" value="1"/>
</dbReference>
<dbReference type="GO" id="GO:0004674">
    <property type="term" value="F:protein serine/threonine kinase activity"/>
    <property type="evidence" value="ECO:0007669"/>
    <property type="project" value="UniProtKB-KW"/>
</dbReference>
<dbReference type="SMART" id="SM00108">
    <property type="entry name" value="B_lectin"/>
    <property type="match status" value="1"/>
</dbReference>
<dbReference type="eggNOG" id="ENOG502QUNW">
    <property type="taxonomic scope" value="Eukaryota"/>
</dbReference>
<feature type="signal peptide" evidence="21">
    <location>
        <begin position="1"/>
        <end position="17"/>
    </location>
</feature>
<dbReference type="CDD" id="cd14066">
    <property type="entry name" value="STKc_IRAK"/>
    <property type="match status" value="1"/>
</dbReference>
<feature type="region of interest" description="Disordered" evidence="20">
    <location>
        <begin position="721"/>
        <end position="740"/>
    </location>
</feature>
<name>A0A0E0HY23_ORYNI</name>
<feature type="chain" id="PRO_5002362115" description="Receptor-like serine/threonine-protein kinase" evidence="21">
    <location>
        <begin position="18"/>
        <end position="740"/>
    </location>
</feature>
<protein>
    <recommendedName>
        <fullName evidence="19">Receptor-like serine/threonine-protein kinase</fullName>
        <ecNumber evidence="19">2.7.11.1</ecNumber>
    </recommendedName>
</protein>
<evidence type="ECO:0000256" key="5">
    <source>
        <dbReference type="ARBA" id="ARBA00022679"/>
    </source>
</evidence>
<keyword evidence="4" id="KW-0597">Phosphoprotein</keyword>
<evidence type="ECO:0000256" key="1">
    <source>
        <dbReference type="ARBA" id="ARBA00004479"/>
    </source>
</evidence>
<organism evidence="24">
    <name type="scientific">Oryza nivara</name>
    <name type="common">Indian wild rice</name>
    <name type="synonym">Oryza sativa f. spontanea</name>
    <dbReference type="NCBI Taxonomy" id="4536"/>
    <lineage>
        <taxon>Eukaryota</taxon>
        <taxon>Viridiplantae</taxon>
        <taxon>Streptophyta</taxon>
        <taxon>Embryophyta</taxon>
        <taxon>Tracheophyta</taxon>
        <taxon>Spermatophyta</taxon>
        <taxon>Magnoliopsida</taxon>
        <taxon>Liliopsida</taxon>
        <taxon>Poales</taxon>
        <taxon>Poaceae</taxon>
        <taxon>BOP clade</taxon>
        <taxon>Oryzoideae</taxon>
        <taxon>Oryzeae</taxon>
        <taxon>Oryzinae</taxon>
        <taxon>Oryza</taxon>
    </lineage>
</organism>
<keyword evidence="13" id="KW-0472">Membrane</keyword>
<keyword evidence="2 19" id="KW-0723">Serine/threonine-protein kinase</keyword>
<dbReference type="EC" id="2.7.11.1" evidence="19"/>
<dbReference type="PANTHER" id="PTHR47976:SF30">
    <property type="entry name" value="RECEPTOR-LIKE SERINE_THREONINE-PROTEIN KINASE"/>
    <property type="match status" value="1"/>
</dbReference>
<dbReference type="InterPro" id="IPR001480">
    <property type="entry name" value="Bulb-type_lectin_dom"/>
</dbReference>
<accession>A0A0E0HY23</accession>
<dbReference type="SUPFAM" id="SSF51110">
    <property type="entry name" value="alpha-D-mannose-specific plant lectins"/>
    <property type="match status" value="1"/>
</dbReference>
<dbReference type="InterPro" id="IPR051343">
    <property type="entry name" value="G-type_lectin_kinases/EP1-like"/>
</dbReference>
<dbReference type="Gene3D" id="3.30.200.20">
    <property type="entry name" value="Phosphorylase Kinase, domain 1"/>
    <property type="match status" value="1"/>
</dbReference>
<evidence type="ECO:0000256" key="16">
    <source>
        <dbReference type="ARBA" id="ARBA00023180"/>
    </source>
</evidence>
<evidence type="ECO:0000256" key="10">
    <source>
        <dbReference type="ARBA" id="ARBA00022777"/>
    </source>
</evidence>
<evidence type="ECO:0000256" key="9">
    <source>
        <dbReference type="ARBA" id="ARBA00022741"/>
    </source>
</evidence>
<keyword evidence="12" id="KW-1133">Transmembrane helix</keyword>
<keyword evidence="16" id="KW-0325">Glycoprotein</keyword>